<dbReference type="AlphaFoldDB" id="X1CN40"/>
<dbReference type="EMBL" id="BART01029647">
    <property type="protein sequence ID" value="GAH09192.1"/>
    <property type="molecule type" value="Genomic_DNA"/>
</dbReference>
<dbReference type="SUPFAM" id="SSF53448">
    <property type="entry name" value="Nucleotide-diphospho-sugar transferases"/>
    <property type="match status" value="1"/>
</dbReference>
<proteinExistence type="predicted"/>
<feature type="non-terminal residue" evidence="1">
    <location>
        <position position="1"/>
    </location>
</feature>
<accession>X1CN40</accession>
<dbReference type="Gene3D" id="3.90.550.10">
    <property type="entry name" value="Spore Coat Polysaccharide Biosynthesis Protein SpsA, Chain A"/>
    <property type="match status" value="1"/>
</dbReference>
<reference evidence="1" key="1">
    <citation type="journal article" date="2014" name="Front. Microbiol.">
        <title>High frequency of phylogenetically diverse reductive dehalogenase-homologous genes in deep subseafloor sedimentary metagenomes.</title>
        <authorList>
            <person name="Kawai M."/>
            <person name="Futagami T."/>
            <person name="Toyoda A."/>
            <person name="Takaki Y."/>
            <person name="Nishi S."/>
            <person name="Hori S."/>
            <person name="Arai W."/>
            <person name="Tsubouchi T."/>
            <person name="Morono Y."/>
            <person name="Uchiyama I."/>
            <person name="Ito T."/>
            <person name="Fujiyama A."/>
            <person name="Inagaki F."/>
            <person name="Takami H."/>
        </authorList>
    </citation>
    <scope>NUCLEOTIDE SEQUENCE</scope>
    <source>
        <strain evidence="1">Expedition CK06-06</strain>
    </source>
</reference>
<evidence type="ECO:0000313" key="1">
    <source>
        <dbReference type="EMBL" id="GAH09192.1"/>
    </source>
</evidence>
<dbReference type="InterPro" id="IPR029044">
    <property type="entry name" value="Nucleotide-diphossugar_trans"/>
</dbReference>
<comment type="caution">
    <text evidence="1">The sequence shown here is derived from an EMBL/GenBank/DDBJ whole genome shotgun (WGS) entry which is preliminary data.</text>
</comment>
<protein>
    <submittedName>
        <fullName evidence="1">Uncharacterized protein</fullName>
    </submittedName>
</protein>
<name>X1CN40_9ZZZZ</name>
<sequence>DYVTPYYLRHKYDGTISNNITYPLIRALYGLRIRQPMGGDFALSGDLAKAYLIEDVWMGDVARFGIDSWMTTEAINKGYRICQVALGTKIHNPKEPSLKLGPMFREVVGTLFSLMEKYEYNWLQVKGSKPTKIYDHYKTTEPEALLVDVD</sequence>
<organism evidence="1">
    <name type="scientific">marine sediment metagenome</name>
    <dbReference type="NCBI Taxonomy" id="412755"/>
    <lineage>
        <taxon>unclassified sequences</taxon>
        <taxon>metagenomes</taxon>
        <taxon>ecological metagenomes</taxon>
    </lineage>
</organism>
<gene>
    <name evidence="1" type="ORF">S01H4_51963</name>
</gene>